<evidence type="ECO:0000256" key="1">
    <source>
        <dbReference type="SAM" id="MobiDB-lite"/>
    </source>
</evidence>
<organism evidence="2 3">
    <name type="scientific">Bradyrhizobium canariense</name>
    <dbReference type="NCBI Taxonomy" id="255045"/>
    <lineage>
        <taxon>Bacteria</taxon>
        <taxon>Pseudomonadati</taxon>
        <taxon>Pseudomonadota</taxon>
        <taxon>Alphaproteobacteria</taxon>
        <taxon>Hyphomicrobiales</taxon>
        <taxon>Nitrobacteraceae</taxon>
        <taxon>Bradyrhizobium</taxon>
    </lineage>
</organism>
<dbReference type="EMBL" id="NAFK01000110">
    <property type="protein sequence ID" value="OSJ35360.1"/>
    <property type="molecule type" value="Genomic_DNA"/>
</dbReference>
<accession>A0ABX3XC06</accession>
<proteinExistence type="predicted"/>
<reference evidence="2 3" key="1">
    <citation type="submission" date="2017-03" db="EMBL/GenBank/DDBJ databases">
        <title>Whole genome sequences of fourteen strains of Bradyrhizobium canariense and one strain of Bradyrhizobium japonicum isolated from Lupinus (Papilionoideae: Genisteae) species in Algeria.</title>
        <authorList>
            <person name="Crovadore J."/>
            <person name="Chekireb D."/>
            <person name="Brachmann A."/>
            <person name="Chablais R."/>
            <person name="Cochard B."/>
            <person name="Lefort F."/>
        </authorList>
    </citation>
    <scope>NUCLEOTIDE SEQUENCE [LARGE SCALE GENOMIC DNA]</scope>
    <source>
        <strain evidence="2 3">UBMAN05</strain>
    </source>
</reference>
<keyword evidence="3" id="KW-1185">Reference proteome</keyword>
<name>A0ABX3XC06_9BRAD</name>
<comment type="caution">
    <text evidence="2">The sequence shown here is derived from an EMBL/GenBank/DDBJ whole genome shotgun (WGS) entry which is preliminary data.</text>
</comment>
<dbReference type="Proteomes" id="UP000193884">
    <property type="component" value="Unassembled WGS sequence"/>
</dbReference>
<protein>
    <submittedName>
        <fullName evidence="2">Uncharacterized protein</fullName>
    </submittedName>
</protein>
<evidence type="ECO:0000313" key="3">
    <source>
        <dbReference type="Proteomes" id="UP000193884"/>
    </source>
</evidence>
<sequence length="78" mass="8596">MTVSYDLAACRGFFGNDADELPLPCTLPDFRQADIVIGLKEAEHQSMVERRFPGHRGDAGQPPLDGESSRSTFIVARM</sequence>
<evidence type="ECO:0000313" key="2">
    <source>
        <dbReference type="EMBL" id="OSJ35360.1"/>
    </source>
</evidence>
<gene>
    <name evidence="2" type="ORF">BST63_02085</name>
</gene>
<feature type="region of interest" description="Disordered" evidence="1">
    <location>
        <begin position="52"/>
        <end position="78"/>
    </location>
</feature>